<evidence type="ECO:0000256" key="1">
    <source>
        <dbReference type="SAM" id="SignalP"/>
    </source>
</evidence>
<name>A0A6G1JG33_9PLEO</name>
<evidence type="ECO:0000313" key="2">
    <source>
        <dbReference type="EMBL" id="KAF2689398.1"/>
    </source>
</evidence>
<dbReference type="OrthoDB" id="5365129at2759"/>
<keyword evidence="3" id="KW-1185">Reference proteome</keyword>
<feature type="chain" id="PRO_5026316186" evidence="1">
    <location>
        <begin position="25"/>
        <end position="420"/>
    </location>
</feature>
<organism evidence="2 3">
    <name type="scientific">Lentithecium fluviatile CBS 122367</name>
    <dbReference type="NCBI Taxonomy" id="1168545"/>
    <lineage>
        <taxon>Eukaryota</taxon>
        <taxon>Fungi</taxon>
        <taxon>Dikarya</taxon>
        <taxon>Ascomycota</taxon>
        <taxon>Pezizomycotina</taxon>
        <taxon>Dothideomycetes</taxon>
        <taxon>Pleosporomycetidae</taxon>
        <taxon>Pleosporales</taxon>
        <taxon>Massarineae</taxon>
        <taxon>Lentitheciaceae</taxon>
        <taxon>Lentithecium</taxon>
    </lineage>
</organism>
<dbReference type="EMBL" id="MU005572">
    <property type="protein sequence ID" value="KAF2689398.1"/>
    <property type="molecule type" value="Genomic_DNA"/>
</dbReference>
<protein>
    <submittedName>
        <fullName evidence="2">Uncharacterized protein</fullName>
    </submittedName>
</protein>
<dbReference type="Proteomes" id="UP000799291">
    <property type="component" value="Unassembled WGS sequence"/>
</dbReference>
<gene>
    <name evidence="2" type="ORF">K458DRAFT_484129</name>
</gene>
<feature type="signal peptide" evidence="1">
    <location>
        <begin position="1"/>
        <end position="24"/>
    </location>
</feature>
<keyword evidence="1" id="KW-0732">Signal</keyword>
<accession>A0A6G1JG33</accession>
<proteinExistence type="predicted"/>
<reference evidence="2" key="1">
    <citation type="journal article" date="2020" name="Stud. Mycol.">
        <title>101 Dothideomycetes genomes: a test case for predicting lifestyles and emergence of pathogens.</title>
        <authorList>
            <person name="Haridas S."/>
            <person name="Albert R."/>
            <person name="Binder M."/>
            <person name="Bloem J."/>
            <person name="Labutti K."/>
            <person name="Salamov A."/>
            <person name="Andreopoulos B."/>
            <person name="Baker S."/>
            <person name="Barry K."/>
            <person name="Bills G."/>
            <person name="Bluhm B."/>
            <person name="Cannon C."/>
            <person name="Castanera R."/>
            <person name="Culley D."/>
            <person name="Daum C."/>
            <person name="Ezra D."/>
            <person name="Gonzalez J."/>
            <person name="Henrissat B."/>
            <person name="Kuo A."/>
            <person name="Liang C."/>
            <person name="Lipzen A."/>
            <person name="Lutzoni F."/>
            <person name="Magnuson J."/>
            <person name="Mondo S."/>
            <person name="Nolan M."/>
            <person name="Ohm R."/>
            <person name="Pangilinan J."/>
            <person name="Park H.-J."/>
            <person name="Ramirez L."/>
            <person name="Alfaro M."/>
            <person name="Sun H."/>
            <person name="Tritt A."/>
            <person name="Yoshinaga Y."/>
            <person name="Zwiers L.-H."/>
            <person name="Turgeon B."/>
            <person name="Goodwin S."/>
            <person name="Spatafora J."/>
            <person name="Crous P."/>
            <person name="Grigoriev I."/>
        </authorList>
    </citation>
    <scope>NUCLEOTIDE SEQUENCE</scope>
    <source>
        <strain evidence="2">CBS 122367</strain>
    </source>
</reference>
<dbReference type="AlphaFoldDB" id="A0A6G1JG33"/>
<sequence length="420" mass="47355">MAGIAAELGLGVAFALMFLAPSLDQSQNDSPKIRVQIKVGLESADGDEYEREEVYKNLNMGGAVPNVVLFNANGDRIAYHRNEGGNEKMEHNAPHDIFAEYFDQGSTQTPEYISVTASGSDAVCITSVSVTPPNTKEMWAFLPGEIAAECAGQGKTWPWFYSQASITVKSEDGFTEENVRPRCLWIDRSSEEQAASVPFEGFSAHLPDFKVDNSKWEEWENDLFQMCASGARFEVYEHMNEKQCPQILTPPPEISGVGIPYDERPACHPDRFHGQPQEDPALDAEQAERVNCMFDDCQEETTPDMIVTPINNKRSHQFGSLSRRRQKQKRWVGQMIWSQDETASAVDLCNDPGSRGPDFFSESEQKFCDMDTHKIFPVCSSEEVECFDPYQNITLHGGVNRRGLKRRYTNVKHWERLNAL</sequence>
<evidence type="ECO:0000313" key="3">
    <source>
        <dbReference type="Proteomes" id="UP000799291"/>
    </source>
</evidence>